<reference evidence="1 2" key="1">
    <citation type="journal article" date="2019" name="Int. J. Syst. Evol. Microbiol.">
        <title>The Global Catalogue of Microorganisms (GCM) 10K type strain sequencing project: providing services to taxonomists for standard genome sequencing and annotation.</title>
        <authorList>
            <consortium name="The Broad Institute Genomics Platform"/>
            <consortium name="The Broad Institute Genome Sequencing Center for Infectious Disease"/>
            <person name="Wu L."/>
            <person name="Ma J."/>
        </authorList>
    </citation>
    <scope>NUCLEOTIDE SEQUENCE [LARGE SCALE GENOMIC DNA]</scope>
    <source>
        <strain evidence="1 2">JCM 12389</strain>
    </source>
</reference>
<comment type="caution">
    <text evidence="1">The sequence shown here is derived from an EMBL/GenBank/DDBJ whole genome shotgun (WGS) entry which is preliminary data.</text>
</comment>
<sequence length="313" mass="37564">MAQLIKLQDYISRYETDIYRYPGQFIRLKQENWRKLLERWEQEYAAGTVDLQQEKTEESNHTKKRFSIKDLFKGKKEENVFTPFPEEHQDFYLPPKDKETLKYDFLDHIFKFQLKWASSTIREYSTVDDKFRTDASLRYFLQRFPDTFLVMYKPVFQLQKASVEADIILITPVQVICLTVIEENDKVTFLPEDGRTWFKELEGVQTRMLSPMIGLKRTENIVKSILKKYSVDIPVSKVILSRNNKIKFQSEPYKTAYIGREQYQEWFEQLRSFTSPLKHIQLKTAEALLKDCHSVFTQRPEWFYEDDPSVFNF</sequence>
<evidence type="ECO:0000313" key="1">
    <source>
        <dbReference type="EMBL" id="GAA0484685.1"/>
    </source>
</evidence>
<proteinExistence type="predicted"/>
<evidence type="ECO:0000313" key="2">
    <source>
        <dbReference type="Proteomes" id="UP001500880"/>
    </source>
</evidence>
<protein>
    <recommendedName>
        <fullName evidence="3">NERD domain-containing protein</fullName>
    </recommendedName>
</protein>
<accession>A0ABN1AVI3</accession>
<evidence type="ECO:0008006" key="3">
    <source>
        <dbReference type="Google" id="ProtNLM"/>
    </source>
</evidence>
<name>A0ABN1AVI3_9BACI</name>
<organism evidence="1 2">
    <name type="scientific">Salinibacillus aidingensis</name>
    <dbReference type="NCBI Taxonomy" id="237684"/>
    <lineage>
        <taxon>Bacteria</taxon>
        <taxon>Bacillati</taxon>
        <taxon>Bacillota</taxon>
        <taxon>Bacilli</taxon>
        <taxon>Bacillales</taxon>
        <taxon>Bacillaceae</taxon>
        <taxon>Salinibacillus</taxon>
    </lineage>
</organism>
<gene>
    <name evidence="1" type="ORF">GCM10008986_07480</name>
</gene>
<dbReference type="RefSeq" id="WP_343837684.1">
    <property type="nucleotide sequence ID" value="NZ_BAAADO010000001.1"/>
</dbReference>
<keyword evidence="2" id="KW-1185">Reference proteome</keyword>
<dbReference type="EMBL" id="BAAADO010000001">
    <property type="protein sequence ID" value="GAA0484685.1"/>
    <property type="molecule type" value="Genomic_DNA"/>
</dbReference>
<dbReference type="Proteomes" id="UP001500880">
    <property type="component" value="Unassembled WGS sequence"/>
</dbReference>